<protein>
    <submittedName>
        <fullName evidence="1">Uncharacterized protein</fullName>
    </submittedName>
</protein>
<keyword evidence="2" id="KW-1185">Reference proteome</keyword>
<evidence type="ECO:0000313" key="1">
    <source>
        <dbReference type="EMBL" id="KAJ7984854.1"/>
    </source>
</evidence>
<comment type="caution">
    <text evidence="1">The sequence shown here is derived from an EMBL/GenBank/DDBJ whole genome shotgun (WGS) entry which is preliminary data.</text>
</comment>
<evidence type="ECO:0000313" key="2">
    <source>
        <dbReference type="Proteomes" id="UP001157502"/>
    </source>
</evidence>
<dbReference type="EMBL" id="CM055764">
    <property type="protein sequence ID" value="KAJ7984854.1"/>
    <property type="molecule type" value="Genomic_DNA"/>
</dbReference>
<gene>
    <name evidence="1" type="ORF">DPEC_G00359090</name>
</gene>
<accession>A0ACC2F0E5</accession>
<name>A0ACC2F0E5_DALPE</name>
<proteinExistence type="predicted"/>
<reference evidence="1" key="1">
    <citation type="submission" date="2021-05" db="EMBL/GenBank/DDBJ databases">
        <authorList>
            <person name="Pan Q."/>
            <person name="Jouanno E."/>
            <person name="Zahm M."/>
            <person name="Klopp C."/>
            <person name="Cabau C."/>
            <person name="Louis A."/>
            <person name="Berthelot C."/>
            <person name="Parey E."/>
            <person name="Roest Crollius H."/>
            <person name="Montfort J."/>
            <person name="Robinson-Rechavi M."/>
            <person name="Bouchez O."/>
            <person name="Lampietro C."/>
            <person name="Lopez Roques C."/>
            <person name="Donnadieu C."/>
            <person name="Postlethwait J."/>
            <person name="Bobe J."/>
            <person name="Dillon D."/>
            <person name="Chandos A."/>
            <person name="von Hippel F."/>
            <person name="Guiguen Y."/>
        </authorList>
    </citation>
    <scope>NUCLEOTIDE SEQUENCE</scope>
    <source>
        <strain evidence="1">YG-Jan2019</strain>
    </source>
</reference>
<dbReference type="Proteomes" id="UP001157502">
    <property type="component" value="Chromosome 37"/>
</dbReference>
<organism evidence="1 2">
    <name type="scientific">Dallia pectoralis</name>
    <name type="common">Alaska blackfish</name>
    <dbReference type="NCBI Taxonomy" id="75939"/>
    <lineage>
        <taxon>Eukaryota</taxon>
        <taxon>Metazoa</taxon>
        <taxon>Chordata</taxon>
        <taxon>Craniata</taxon>
        <taxon>Vertebrata</taxon>
        <taxon>Euteleostomi</taxon>
        <taxon>Actinopterygii</taxon>
        <taxon>Neopterygii</taxon>
        <taxon>Teleostei</taxon>
        <taxon>Protacanthopterygii</taxon>
        <taxon>Esociformes</taxon>
        <taxon>Umbridae</taxon>
        <taxon>Dallia</taxon>
    </lineage>
</organism>
<sequence length="106" mass="11519">MEIGYHPGSTSGAVSLATLGTKQLRYAAMASISCFLRQPRSKYQGHVALTAAQLKSAEMGKMEERVHLPGLPPDLSDRAVIKEQSLSVFGDRMSQGAWLARIKVEC</sequence>